<feature type="region of interest" description="Disordered" evidence="1">
    <location>
        <begin position="1"/>
        <end position="27"/>
    </location>
</feature>
<organism evidence="2 3">
    <name type="scientific">Biomphalaria glabrata</name>
    <name type="common">Bloodfluke planorb</name>
    <name type="synonym">Freshwater snail</name>
    <dbReference type="NCBI Taxonomy" id="6526"/>
    <lineage>
        <taxon>Eukaryota</taxon>
        <taxon>Metazoa</taxon>
        <taxon>Spiralia</taxon>
        <taxon>Lophotrochozoa</taxon>
        <taxon>Mollusca</taxon>
        <taxon>Gastropoda</taxon>
        <taxon>Heterobranchia</taxon>
        <taxon>Euthyneura</taxon>
        <taxon>Panpulmonata</taxon>
        <taxon>Hygrophila</taxon>
        <taxon>Lymnaeoidea</taxon>
        <taxon>Planorbidae</taxon>
        <taxon>Biomphalaria</taxon>
    </lineage>
</organism>
<reference evidence="3" key="1">
    <citation type="submission" date="2025-08" db="UniProtKB">
        <authorList>
            <consortium name="RefSeq"/>
        </authorList>
    </citation>
    <scope>IDENTIFICATION</scope>
</reference>
<keyword evidence="2" id="KW-1185">Reference proteome</keyword>
<dbReference type="AlphaFoldDB" id="A0A9W3BH49"/>
<protein>
    <submittedName>
        <fullName evidence="3">Uncharacterized protein LOC129928431</fullName>
    </submittedName>
</protein>
<dbReference type="OMA" id="CAKHISL"/>
<dbReference type="RefSeq" id="XP_055898775.1">
    <property type="nucleotide sequence ID" value="XM_056042800.1"/>
</dbReference>
<evidence type="ECO:0000256" key="1">
    <source>
        <dbReference type="SAM" id="MobiDB-lite"/>
    </source>
</evidence>
<feature type="compositionally biased region" description="Polar residues" evidence="1">
    <location>
        <begin position="14"/>
        <end position="25"/>
    </location>
</feature>
<proteinExistence type="predicted"/>
<evidence type="ECO:0000313" key="2">
    <source>
        <dbReference type="Proteomes" id="UP001165740"/>
    </source>
</evidence>
<dbReference type="GeneID" id="129928431"/>
<dbReference type="Proteomes" id="UP001165740">
    <property type="component" value="Chromosome 9"/>
</dbReference>
<name>A0A9W3BH49_BIOGL</name>
<accession>A0A9W3BH49</accession>
<sequence length="334" mass="37704">MQHSLEKAADFVSAENSLSQPTTTIDKTEGEQEIETLEGVDDEEANLIDGWNNCKKNPQHFNFIPVDQFTIKMLPQSHQNQDVYEYVKTVSSLTVLVAVAFTSPNRPTLRADSKLHYSMHDDRKVKRYRKASGTVVAVHHYHEPCWCSNCQSSDLPSQSRWELEVDTASHVVFDELEASHTKLTLFFDTRSSAKVTLSDVRLEASVDIEKDICRLCCVTCDKDLGAKLQGMFKRYLKLWDAVYSKYKRIRNACQLAIIVSHPHGCAKHISLGKWVDKFQAEGYFKKFTYTTDTCPGSSGALVNLIGFNKAWDANVHTGKDGPLNFSSCGYFTPI</sequence>
<gene>
    <name evidence="3" type="primary">LOC129928431</name>
</gene>
<dbReference type="OrthoDB" id="10038545at2759"/>
<evidence type="ECO:0000313" key="3">
    <source>
        <dbReference type="RefSeq" id="XP_055898775.1"/>
    </source>
</evidence>